<dbReference type="GO" id="GO:0000981">
    <property type="term" value="F:DNA-binding transcription factor activity, RNA polymerase II-specific"/>
    <property type="evidence" value="ECO:0007669"/>
    <property type="project" value="InterPro"/>
</dbReference>
<gene>
    <name evidence="2" type="ORF">B0H17DRAFT_1184858</name>
</gene>
<dbReference type="SUPFAM" id="SSF57701">
    <property type="entry name" value="Zn2/Cys6 DNA-binding domain"/>
    <property type="match status" value="1"/>
</dbReference>
<dbReference type="AlphaFoldDB" id="A0AAD7CXT1"/>
<dbReference type="PROSITE" id="PS50048">
    <property type="entry name" value="ZN2_CY6_FUNGAL_2"/>
    <property type="match status" value="1"/>
</dbReference>
<proteinExistence type="predicted"/>
<dbReference type="EMBL" id="JARKIE010000230">
    <property type="protein sequence ID" value="KAJ7663619.1"/>
    <property type="molecule type" value="Genomic_DNA"/>
</dbReference>
<protein>
    <recommendedName>
        <fullName evidence="1">Zn(2)-C6 fungal-type domain-containing protein</fullName>
    </recommendedName>
</protein>
<comment type="caution">
    <text evidence="2">The sequence shown here is derived from an EMBL/GenBank/DDBJ whole genome shotgun (WGS) entry which is preliminary data.</text>
</comment>
<sequence length="242" mass="26473">MFLPTLVKATGVAVSPLPPPSGLGPFYCSMESKLKTPTCNRCKTRKIRCDGSSSCHMCTTAGASCEYDNDSKDDHSMSELRKGAACLACQRKKKVGAIFGENMQTATLLALYFFNKGDIARSHSILRTASQIVLNHNLDTTMLYPEPPVPTKAMSTAFKPTLATRAEEGQAVLSQLIYLDLSQRVLLQLPSVIDPQVYAHFRTSITTHCISTLTETSQHPSRNQLRANTATVFEGQNSRANI</sequence>
<dbReference type="Pfam" id="PF00172">
    <property type="entry name" value="Zn_clus"/>
    <property type="match status" value="1"/>
</dbReference>
<evidence type="ECO:0000313" key="3">
    <source>
        <dbReference type="Proteomes" id="UP001221757"/>
    </source>
</evidence>
<dbReference type="Proteomes" id="UP001221757">
    <property type="component" value="Unassembled WGS sequence"/>
</dbReference>
<name>A0AAD7CXT1_MYCRO</name>
<accession>A0AAD7CXT1</accession>
<dbReference type="InterPro" id="IPR036864">
    <property type="entry name" value="Zn2-C6_fun-type_DNA-bd_sf"/>
</dbReference>
<dbReference type="PROSITE" id="PS00463">
    <property type="entry name" value="ZN2_CY6_FUNGAL_1"/>
    <property type="match status" value="1"/>
</dbReference>
<reference evidence="2" key="1">
    <citation type="submission" date="2023-03" db="EMBL/GenBank/DDBJ databases">
        <title>Massive genome expansion in bonnet fungi (Mycena s.s.) driven by repeated elements and novel gene families across ecological guilds.</title>
        <authorList>
            <consortium name="Lawrence Berkeley National Laboratory"/>
            <person name="Harder C.B."/>
            <person name="Miyauchi S."/>
            <person name="Viragh M."/>
            <person name="Kuo A."/>
            <person name="Thoen E."/>
            <person name="Andreopoulos B."/>
            <person name="Lu D."/>
            <person name="Skrede I."/>
            <person name="Drula E."/>
            <person name="Henrissat B."/>
            <person name="Morin E."/>
            <person name="Kohler A."/>
            <person name="Barry K."/>
            <person name="LaButti K."/>
            <person name="Morin E."/>
            <person name="Salamov A."/>
            <person name="Lipzen A."/>
            <person name="Mereny Z."/>
            <person name="Hegedus B."/>
            <person name="Baldrian P."/>
            <person name="Stursova M."/>
            <person name="Weitz H."/>
            <person name="Taylor A."/>
            <person name="Grigoriev I.V."/>
            <person name="Nagy L.G."/>
            <person name="Martin F."/>
            <person name="Kauserud H."/>
        </authorList>
    </citation>
    <scope>NUCLEOTIDE SEQUENCE</scope>
    <source>
        <strain evidence="2">CBHHK067</strain>
    </source>
</reference>
<dbReference type="GO" id="GO:0008270">
    <property type="term" value="F:zinc ion binding"/>
    <property type="evidence" value="ECO:0007669"/>
    <property type="project" value="InterPro"/>
</dbReference>
<organism evidence="2 3">
    <name type="scientific">Mycena rosella</name>
    <name type="common">Pink bonnet</name>
    <name type="synonym">Agaricus rosellus</name>
    <dbReference type="NCBI Taxonomy" id="1033263"/>
    <lineage>
        <taxon>Eukaryota</taxon>
        <taxon>Fungi</taxon>
        <taxon>Dikarya</taxon>
        <taxon>Basidiomycota</taxon>
        <taxon>Agaricomycotina</taxon>
        <taxon>Agaricomycetes</taxon>
        <taxon>Agaricomycetidae</taxon>
        <taxon>Agaricales</taxon>
        <taxon>Marasmiineae</taxon>
        <taxon>Mycenaceae</taxon>
        <taxon>Mycena</taxon>
    </lineage>
</organism>
<evidence type="ECO:0000259" key="1">
    <source>
        <dbReference type="PROSITE" id="PS50048"/>
    </source>
</evidence>
<feature type="domain" description="Zn(2)-C6 fungal-type" evidence="1">
    <location>
        <begin position="38"/>
        <end position="67"/>
    </location>
</feature>
<dbReference type="CDD" id="cd00067">
    <property type="entry name" value="GAL4"/>
    <property type="match status" value="1"/>
</dbReference>
<keyword evidence="3" id="KW-1185">Reference proteome</keyword>
<dbReference type="Gene3D" id="4.10.240.10">
    <property type="entry name" value="Zn(2)-C6 fungal-type DNA-binding domain"/>
    <property type="match status" value="1"/>
</dbReference>
<dbReference type="SMART" id="SM00066">
    <property type="entry name" value="GAL4"/>
    <property type="match status" value="1"/>
</dbReference>
<evidence type="ECO:0000313" key="2">
    <source>
        <dbReference type="EMBL" id="KAJ7663619.1"/>
    </source>
</evidence>
<dbReference type="InterPro" id="IPR001138">
    <property type="entry name" value="Zn2Cys6_DnaBD"/>
</dbReference>